<protein>
    <recommendedName>
        <fullName evidence="3">GrpB family protein</fullName>
    </recommendedName>
</protein>
<dbReference type="Gene3D" id="3.30.460.10">
    <property type="entry name" value="Beta Polymerase, domain 2"/>
    <property type="match status" value="1"/>
</dbReference>
<dbReference type="Proteomes" id="UP000076567">
    <property type="component" value="Unassembled WGS sequence"/>
</dbReference>
<organism evidence="1 2">
    <name type="scientific">Fictibacillus phosphorivorans</name>
    <dbReference type="NCBI Taxonomy" id="1221500"/>
    <lineage>
        <taxon>Bacteria</taxon>
        <taxon>Bacillati</taxon>
        <taxon>Bacillota</taxon>
        <taxon>Bacilli</taxon>
        <taxon>Bacillales</taxon>
        <taxon>Fictibacillaceae</taxon>
        <taxon>Fictibacillus</taxon>
    </lineage>
</organism>
<evidence type="ECO:0008006" key="3">
    <source>
        <dbReference type="Google" id="ProtNLM"/>
    </source>
</evidence>
<dbReference type="RefSeq" id="WP_066237446.1">
    <property type="nucleotide sequence ID" value="NZ_LRFC01000001.1"/>
</dbReference>
<dbReference type="EMBL" id="LRFC01000001">
    <property type="protein sequence ID" value="KZE69533.1"/>
    <property type="molecule type" value="Genomic_DNA"/>
</dbReference>
<dbReference type="SUPFAM" id="SSF81301">
    <property type="entry name" value="Nucleotidyltransferase"/>
    <property type="match status" value="1"/>
</dbReference>
<dbReference type="AlphaFoldDB" id="A0A165PAC3"/>
<comment type="caution">
    <text evidence="1">The sequence shown here is derived from an EMBL/GenBank/DDBJ whole genome shotgun (WGS) entry which is preliminary data.</text>
</comment>
<dbReference type="Pfam" id="PF04229">
    <property type="entry name" value="GrpB"/>
    <property type="match status" value="1"/>
</dbReference>
<accession>A0A165PAC3</accession>
<evidence type="ECO:0000313" key="1">
    <source>
        <dbReference type="EMBL" id="KZE69533.1"/>
    </source>
</evidence>
<evidence type="ECO:0000313" key="2">
    <source>
        <dbReference type="Proteomes" id="UP000076567"/>
    </source>
</evidence>
<dbReference type="InterPro" id="IPR007344">
    <property type="entry name" value="GrpB/CoaE"/>
</dbReference>
<reference evidence="2" key="1">
    <citation type="submission" date="2016-01" db="EMBL/GenBank/DDBJ databases">
        <title>Draft genome of Chromobacterium sp. F49.</title>
        <authorList>
            <person name="Hong K.W."/>
        </authorList>
    </citation>
    <scope>NUCLEOTIDE SEQUENCE [LARGE SCALE GENOMIC DNA]</scope>
    <source>
        <strain evidence="2">P7IIIA</strain>
    </source>
</reference>
<dbReference type="OrthoDB" id="9799092at2"/>
<gene>
    <name evidence="1" type="ORF">AWM68_02465</name>
</gene>
<proteinExistence type="predicted"/>
<dbReference type="PANTHER" id="PTHR34822">
    <property type="entry name" value="GRPB DOMAIN PROTEIN (AFU_ORTHOLOGUE AFUA_1G01530)"/>
    <property type="match status" value="1"/>
</dbReference>
<dbReference type="PANTHER" id="PTHR34822:SF1">
    <property type="entry name" value="GRPB FAMILY PROTEIN"/>
    <property type="match status" value="1"/>
</dbReference>
<keyword evidence="2" id="KW-1185">Reference proteome</keyword>
<sequence length="169" mass="19788">MRKTEILPWTEEWGKVYAKEESKLKDIFKDELIEIYHIGSTSIPSVGYAKPIIDILIVVKDIDKVNTFNAEMSCLGYEPRGEHGIKGRRYFTKGKNKRSHHIHIFQLGNKNINAHLSFKDYLINHPEDAKNYGDLKKILAKQFPDDTHKYQEVKEKFVDELIKKAVDWK</sequence>
<name>A0A165PAC3_9BACL</name>
<dbReference type="InterPro" id="IPR043519">
    <property type="entry name" value="NT_sf"/>
</dbReference>